<accession>A0A7H8UYK9</accession>
<reference evidence="3 4" key="1">
    <citation type="submission" date="2019-06" db="EMBL/GenBank/DDBJ databases">
        <title>The organization of the Streptococcus sanguinis genomes.</title>
        <authorList>
            <person name="Wang H.Y."/>
            <person name="Chen Y.Y.M."/>
            <person name="Wu C.H."/>
        </authorList>
    </citation>
    <scope>NUCLEOTIDE SEQUENCE [LARGE SCALE GENOMIC DNA]</scope>
    <source>
        <strain evidence="3 4">CGMH058</strain>
    </source>
</reference>
<evidence type="ECO:0000313" key="4">
    <source>
        <dbReference type="Proteomes" id="UP000509535"/>
    </source>
</evidence>
<sequence length="303" mass="35707">MIMDRLSNNIKSLRKSMGETQEDLAYSLDLNSKTAIANWESGENRPSPENLKKIADHYKVTVDQLLEMDLDSDFSFPKHINACLGNDNYKLIHSFLCLFPIVTVKKEQELYPILIDAQSFHKQFLVCLNNDNDDYFCYFEKAMELYEEVGKKNDIISAKANMLSILLLFLCLIVECTEFEGIYEMLEIKNQTLRRKAIRRFITEDYLSRSFKSSDRLKQEFDEYFYKDIMETIKELKGDNKLFELGDYYHCLLYIFDIVDNDLNIAINRQIGSALLSDLELMKNKYIQRFKYFASEIRKVQQS</sequence>
<dbReference type="CDD" id="cd00093">
    <property type="entry name" value="HTH_XRE"/>
    <property type="match status" value="1"/>
</dbReference>
<dbReference type="GO" id="GO:0003677">
    <property type="term" value="F:DNA binding"/>
    <property type="evidence" value="ECO:0007669"/>
    <property type="project" value="UniProtKB-KW"/>
</dbReference>
<dbReference type="Proteomes" id="UP000509535">
    <property type="component" value="Chromosome"/>
</dbReference>
<feature type="domain" description="HTH cro/C1-type" evidence="2">
    <location>
        <begin position="10"/>
        <end position="65"/>
    </location>
</feature>
<evidence type="ECO:0000313" key="3">
    <source>
        <dbReference type="EMBL" id="QLB49394.1"/>
    </source>
</evidence>
<dbReference type="PROSITE" id="PS50943">
    <property type="entry name" value="HTH_CROC1"/>
    <property type="match status" value="1"/>
</dbReference>
<protein>
    <submittedName>
        <fullName evidence="3">Helix-turn-helix transcriptional regulator</fullName>
    </submittedName>
</protein>
<dbReference type="Gene3D" id="1.10.260.40">
    <property type="entry name" value="lambda repressor-like DNA-binding domains"/>
    <property type="match status" value="1"/>
</dbReference>
<dbReference type="SUPFAM" id="SSF47413">
    <property type="entry name" value="lambda repressor-like DNA-binding domains"/>
    <property type="match status" value="1"/>
</dbReference>
<dbReference type="SMART" id="SM00530">
    <property type="entry name" value="HTH_XRE"/>
    <property type="match status" value="1"/>
</dbReference>
<evidence type="ECO:0000259" key="2">
    <source>
        <dbReference type="PROSITE" id="PS50943"/>
    </source>
</evidence>
<evidence type="ECO:0000256" key="1">
    <source>
        <dbReference type="ARBA" id="ARBA00023125"/>
    </source>
</evidence>
<proteinExistence type="predicted"/>
<dbReference type="AlphaFoldDB" id="A0A7H8UYK9"/>
<dbReference type="InterPro" id="IPR010982">
    <property type="entry name" value="Lambda_DNA-bd_dom_sf"/>
</dbReference>
<dbReference type="InterPro" id="IPR001387">
    <property type="entry name" value="Cro/C1-type_HTH"/>
</dbReference>
<dbReference type="Pfam" id="PF01381">
    <property type="entry name" value="HTH_3"/>
    <property type="match status" value="1"/>
</dbReference>
<gene>
    <name evidence="3" type="ORF">FDP16_01800</name>
</gene>
<dbReference type="PANTHER" id="PTHR46558">
    <property type="entry name" value="TRACRIPTIONAL REGULATORY PROTEIN-RELATED-RELATED"/>
    <property type="match status" value="1"/>
</dbReference>
<keyword evidence="1" id="KW-0238">DNA-binding</keyword>
<organism evidence="3 4">
    <name type="scientific">Streptococcus sanguinis</name>
    <dbReference type="NCBI Taxonomy" id="1305"/>
    <lineage>
        <taxon>Bacteria</taxon>
        <taxon>Bacillati</taxon>
        <taxon>Bacillota</taxon>
        <taxon>Bacilli</taxon>
        <taxon>Lactobacillales</taxon>
        <taxon>Streptococcaceae</taxon>
        <taxon>Streptococcus</taxon>
    </lineage>
</organism>
<dbReference type="EMBL" id="CP040798">
    <property type="protein sequence ID" value="QLB49394.1"/>
    <property type="molecule type" value="Genomic_DNA"/>
</dbReference>
<dbReference type="PANTHER" id="PTHR46558:SF4">
    <property type="entry name" value="DNA-BIDING PHAGE PROTEIN"/>
    <property type="match status" value="1"/>
</dbReference>
<name>A0A7H8UYK9_STRSA</name>